<feature type="transmembrane region" description="Helical" evidence="1">
    <location>
        <begin position="265"/>
        <end position="286"/>
    </location>
</feature>
<evidence type="ECO:0000256" key="1">
    <source>
        <dbReference type="SAM" id="Phobius"/>
    </source>
</evidence>
<dbReference type="Proteomes" id="UP000245647">
    <property type="component" value="Unassembled WGS sequence"/>
</dbReference>
<dbReference type="OrthoDB" id="1496285at2"/>
<feature type="transmembrane region" description="Helical" evidence="1">
    <location>
        <begin position="202"/>
        <end position="219"/>
    </location>
</feature>
<proteinExistence type="predicted"/>
<evidence type="ECO:0000313" key="3">
    <source>
        <dbReference type="Proteomes" id="UP000245647"/>
    </source>
</evidence>
<feature type="transmembrane region" description="Helical" evidence="1">
    <location>
        <begin position="139"/>
        <end position="158"/>
    </location>
</feature>
<evidence type="ECO:0000313" key="2">
    <source>
        <dbReference type="EMBL" id="PWG78723.1"/>
    </source>
</evidence>
<reference evidence="2 3" key="1">
    <citation type="submission" date="2018-04" db="EMBL/GenBank/DDBJ databases">
        <title>Pedobacter chongqingensis sp. nov., isolated from a rottenly hemp rope.</title>
        <authorList>
            <person name="Cai Y."/>
        </authorList>
    </citation>
    <scope>NUCLEOTIDE SEQUENCE [LARGE SCALE GENOMIC DNA]</scope>
    <source>
        <strain evidence="2 3">FJ4-8</strain>
    </source>
</reference>
<dbReference type="GO" id="GO:0016874">
    <property type="term" value="F:ligase activity"/>
    <property type="evidence" value="ECO:0007669"/>
    <property type="project" value="UniProtKB-KW"/>
</dbReference>
<feature type="transmembrane region" description="Helical" evidence="1">
    <location>
        <begin position="78"/>
        <end position="96"/>
    </location>
</feature>
<feature type="transmembrane region" description="Helical" evidence="1">
    <location>
        <begin position="108"/>
        <end position="127"/>
    </location>
</feature>
<protein>
    <submittedName>
        <fullName evidence="2">O-antigen ligase domain-containing protein</fullName>
    </submittedName>
</protein>
<feature type="transmembrane region" description="Helical" evidence="1">
    <location>
        <begin position="48"/>
        <end position="66"/>
    </location>
</feature>
<gene>
    <name evidence="2" type="ORF">DDR33_21115</name>
</gene>
<dbReference type="EMBL" id="QEAS01000021">
    <property type="protein sequence ID" value="PWG78723.1"/>
    <property type="molecule type" value="Genomic_DNA"/>
</dbReference>
<feature type="transmembrane region" description="Helical" evidence="1">
    <location>
        <begin position="225"/>
        <end position="258"/>
    </location>
</feature>
<feature type="transmembrane region" description="Helical" evidence="1">
    <location>
        <begin position="390"/>
        <end position="406"/>
    </location>
</feature>
<dbReference type="InterPro" id="IPR051533">
    <property type="entry name" value="WaaL-like"/>
</dbReference>
<dbReference type="AlphaFoldDB" id="A0A2U2PBI9"/>
<dbReference type="PANTHER" id="PTHR37422">
    <property type="entry name" value="TEICHURONIC ACID BIOSYNTHESIS PROTEIN TUAE"/>
    <property type="match status" value="1"/>
</dbReference>
<organism evidence="2 3">
    <name type="scientific">Pararcticibacter amylolyticus</name>
    <dbReference type="NCBI Taxonomy" id="2173175"/>
    <lineage>
        <taxon>Bacteria</taxon>
        <taxon>Pseudomonadati</taxon>
        <taxon>Bacteroidota</taxon>
        <taxon>Sphingobacteriia</taxon>
        <taxon>Sphingobacteriales</taxon>
        <taxon>Sphingobacteriaceae</taxon>
        <taxon>Pararcticibacter</taxon>
    </lineage>
</organism>
<keyword evidence="2" id="KW-0436">Ligase</keyword>
<name>A0A2U2PBI9_9SPHI</name>
<feature type="transmembrane region" description="Helical" evidence="1">
    <location>
        <begin position="347"/>
        <end position="378"/>
    </location>
</feature>
<dbReference type="PANTHER" id="PTHR37422:SF13">
    <property type="entry name" value="LIPOPOLYSACCHARIDE BIOSYNTHESIS PROTEIN PA4999-RELATED"/>
    <property type="match status" value="1"/>
</dbReference>
<keyword evidence="3" id="KW-1185">Reference proteome</keyword>
<accession>A0A2U2PBI9</accession>
<sequence length="457" mass="52136">MNSLPIILTVFALLIPIVAFLNLKLSIALCVAFETLVPSVFNFSQLGIAIPFRVIYAVLFVAFIFKYRNKLDDGVDSVVVKPFLFLLIALLFLTLLQDSMPWSNQLFLWVRDFLTICILPVIIWNLSKYDRSTIKYLKNAIAVATIIACIYGLFLTQTAGINPYILQIMSSFGIEVLDTYTTNESGRLFGRIQSTFEHPMSWALYLVFISIVLFTFLNKEGHKRINYVLILLVAVNLFISGVRTGIVALVAGLAYYMVAERKFKIFFYGLMSLVLLYVVMLTFSSFNDYIMSIFDLSGQKTNVQGSSFEMRFTQFLGCLNEIRGTEMEGKGYGWTTYYMSTKGNHPIILAFESLIFVVICNSGFIGCALWIMFFFILIKVNRKLLKGHDMHIMNMLLISYLVFAVLTGEYGYMKIFSTYYSFLLSYLYSLNNDNYEFERKLQSKGSGFLSSSVSSYS</sequence>
<comment type="caution">
    <text evidence="2">The sequence shown here is derived from an EMBL/GenBank/DDBJ whole genome shotgun (WGS) entry which is preliminary data.</text>
</comment>
<keyword evidence="1" id="KW-1133">Transmembrane helix</keyword>
<keyword evidence="1" id="KW-0472">Membrane</keyword>
<dbReference type="RefSeq" id="WP_109417784.1">
    <property type="nucleotide sequence ID" value="NZ_QEAS01000021.1"/>
</dbReference>
<keyword evidence="1" id="KW-0812">Transmembrane</keyword>